<accession>A0AA37BR99</accession>
<keyword evidence="1" id="KW-0067">ATP-binding</keyword>
<dbReference type="EMBL" id="BMNY01000001">
    <property type="protein sequence ID" value="GGM73255.1"/>
    <property type="molecule type" value="Genomic_DNA"/>
</dbReference>
<keyword evidence="2" id="KW-1185">Reference proteome</keyword>
<name>A0AA37BR99_9ARCH</name>
<dbReference type="Pfam" id="PF09821">
    <property type="entry name" value="AAA_assoc_C"/>
    <property type="match status" value="1"/>
</dbReference>
<dbReference type="InterPro" id="IPR018632">
    <property type="entry name" value="AAA-associated_dom_C"/>
</dbReference>
<dbReference type="AlphaFoldDB" id="A0AA37BR99"/>
<proteinExistence type="predicted"/>
<reference evidence="1" key="1">
    <citation type="journal article" date="2014" name="Int. J. Syst. Evol. Microbiol.">
        <title>Complete genome sequence of Corynebacterium casei LMG S-19264T (=DSM 44701T), isolated from a smear-ripened cheese.</title>
        <authorList>
            <consortium name="US DOE Joint Genome Institute (JGI-PGF)"/>
            <person name="Walter F."/>
            <person name="Albersmeier A."/>
            <person name="Kalinowski J."/>
            <person name="Ruckert C."/>
        </authorList>
    </citation>
    <scope>NUCLEOTIDE SEQUENCE</scope>
    <source>
        <strain evidence="1">JCM 13583</strain>
    </source>
</reference>
<keyword evidence="1" id="KW-0547">Nucleotide-binding</keyword>
<dbReference type="RefSeq" id="WP_188680684.1">
    <property type="nucleotide sequence ID" value="NZ_BMNY01000001.1"/>
</dbReference>
<evidence type="ECO:0000313" key="2">
    <source>
        <dbReference type="Proteomes" id="UP000632195"/>
    </source>
</evidence>
<dbReference type="Proteomes" id="UP000632195">
    <property type="component" value="Unassembled WGS sequence"/>
</dbReference>
<gene>
    <name evidence="1" type="ORF">GCM10007108_09060</name>
</gene>
<comment type="caution">
    <text evidence="1">The sequence shown here is derived from an EMBL/GenBank/DDBJ whole genome shotgun (WGS) entry which is preliminary data.</text>
</comment>
<organism evidence="1 2">
    <name type="scientific">Thermogymnomonas acidicola</name>
    <dbReference type="NCBI Taxonomy" id="399579"/>
    <lineage>
        <taxon>Archaea</taxon>
        <taxon>Methanobacteriati</taxon>
        <taxon>Thermoplasmatota</taxon>
        <taxon>Thermoplasmata</taxon>
        <taxon>Thermoplasmatales</taxon>
        <taxon>Thermogymnomonas</taxon>
    </lineage>
</organism>
<evidence type="ECO:0000313" key="1">
    <source>
        <dbReference type="EMBL" id="GGM73255.1"/>
    </source>
</evidence>
<dbReference type="GO" id="GO:0005524">
    <property type="term" value="F:ATP binding"/>
    <property type="evidence" value="ECO:0007669"/>
    <property type="project" value="UniProtKB-KW"/>
</dbReference>
<sequence length="160" mass="18107">MESIEPNARIADLVGLLYVLTYVFPDRTDLYELEKEMEVDLDDLMPIVYTAARLGFVHVVDGDIEITGLGKEYILGSIKRRKEILRQILDRLEPFATAISMGDFTVDDLYDALEAKGIQTYNSPSGRRDLEVILIEWGIYSGLIRKTEDGFEAVKKAVKS</sequence>
<protein>
    <submittedName>
        <fullName evidence="1">ABC transporter ATP-binding protein</fullName>
    </submittedName>
</protein>
<reference evidence="1" key="2">
    <citation type="submission" date="2022-09" db="EMBL/GenBank/DDBJ databases">
        <authorList>
            <person name="Sun Q."/>
            <person name="Ohkuma M."/>
        </authorList>
    </citation>
    <scope>NUCLEOTIDE SEQUENCE</scope>
    <source>
        <strain evidence="1">JCM 13583</strain>
    </source>
</reference>